<sequence>MRVHVKVVGPLRQYVEKSEGEWDLPEDTTIEQLLDPMGFPEKIKKMPIMTVVNNKFTGRSTKLKDGDEIKLLWPVGGG</sequence>
<reference evidence="1" key="1">
    <citation type="journal article" date="2014" name="Front. Microbiol.">
        <title>High frequency of phylogenetically diverse reductive dehalogenase-homologous genes in deep subseafloor sedimentary metagenomes.</title>
        <authorList>
            <person name="Kawai M."/>
            <person name="Futagami T."/>
            <person name="Toyoda A."/>
            <person name="Takaki Y."/>
            <person name="Nishi S."/>
            <person name="Hori S."/>
            <person name="Arai W."/>
            <person name="Tsubouchi T."/>
            <person name="Morono Y."/>
            <person name="Uchiyama I."/>
            <person name="Ito T."/>
            <person name="Fujiyama A."/>
            <person name="Inagaki F."/>
            <person name="Takami H."/>
        </authorList>
    </citation>
    <scope>NUCLEOTIDE SEQUENCE</scope>
    <source>
        <strain evidence="1">Expedition CK06-06</strain>
    </source>
</reference>
<proteinExistence type="predicted"/>
<evidence type="ECO:0008006" key="2">
    <source>
        <dbReference type="Google" id="ProtNLM"/>
    </source>
</evidence>
<organism evidence="1">
    <name type="scientific">marine sediment metagenome</name>
    <dbReference type="NCBI Taxonomy" id="412755"/>
    <lineage>
        <taxon>unclassified sequences</taxon>
        <taxon>metagenomes</taxon>
        <taxon>ecological metagenomes</taxon>
    </lineage>
</organism>
<dbReference type="InterPro" id="IPR003749">
    <property type="entry name" value="ThiS/MoaD-like"/>
</dbReference>
<name>X1TDQ4_9ZZZZ</name>
<dbReference type="AlphaFoldDB" id="X1TDQ4"/>
<comment type="caution">
    <text evidence="1">The sequence shown here is derived from an EMBL/GenBank/DDBJ whole genome shotgun (WGS) entry which is preliminary data.</text>
</comment>
<dbReference type="Gene3D" id="3.10.20.30">
    <property type="match status" value="1"/>
</dbReference>
<evidence type="ECO:0000313" key="1">
    <source>
        <dbReference type="EMBL" id="GAI85730.1"/>
    </source>
</evidence>
<dbReference type="SUPFAM" id="SSF54285">
    <property type="entry name" value="MoaD/ThiS"/>
    <property type="match status" value="1"/>
</dbReference>
<dbReference type="CDD" id="cd00754">
    <property type="entry name" value="Ubl_MoaD"/>
    <property type="match status" value="1"/>
</dbReference>
<dbReference type="InterPro" id="IPR016155">
    <property type="entry name" value="Mopterin_synth/thiamin_S_b"/>
</dbReference>
<dbReference type="EMBL" id="BARW01008578">
    <property type="protein sequence ID" value="GAI85730.1"/>
    <property type="molecule type" value="Genomic_DNA"/>
</dbReference>
<protein>
    <recommendedName>
        <fullName evidence="2">Ubiquitin Mut7-C domain-containing protein</fullName>
    </recommendedName>
</protein>
<dbReference type="InterPro" id="IPR012675">
    <property type="entry name" value="Beta-grasp_dom_sf"/>
</dbReference>
<dbReference type="Pfam" id="PF02597">
    <property type="entry name" value="ThiS"/>
    <property type="match status" value="1"/>
</dbReference>
<gene>
    <name evidence="1" type="ORF">S12H4_17525</name>
</gene>
<accession>X1TDQ4</accession>